<proteinExistence type="predicted"/>
<dbReference type="SUPFAM" id="SSF55874">
    <property type="entry name" value="ATPase domain of HSP90 chaperone/DNA topoisomerase II/histidine kinase"/>
    <property type="match status" value="1"/>
</dbReference>
<dbReference type="AlphaFoldDB" id="A0A229SKL4"/>
<dbReference type="InterPro" id="IPR036890">
    <property type="entry name" value="HATPase_C_sf"/>
</dbReference>
<feature type="transmembrane region" description="Helical" evidence="4">
    <location>
        <begin position="44"/>
        <end position="62"/>
    </location>
</feature>
<keyword evidence="3" id="KW-0902">Two-component regulatory system</keyword>
<dbReference type="GO" id="GO:0000155">
    <property type="term" value="F:phosphorelay sensor kinase activity"/>
    <property type="evidence" value="ECO:0007669"/>
    <property type="project" value="InterPro"/>
</dbReference>
<evidence type="ECO:0000256" key="1">
    <source>
        <dbReference type="ARBA" id="ARBA00022679"/>
    </source>
</evidence>
<evidence type="ECO:0000256" key="2">
    <source>
        <dbReference type="ARBA" id="ARBA00022777"/>
    </source>
</evidence>
<reference evidence="7" key="1">
    <citation type="submission" date="2017-07" db="EMBL/GenBank/DDBJ databases">
        <title>Comparative genome mining reveals phylogenetic distribution patterns of secondary metabolites in Amycolatopsis.</title>
        <authorList>
            <person name="Adamek M."/>
            <person name="Alanjary M."/>
            <person name="Sales-Ortells H."/>
            <person name="Goodfellow M."/>
            <person name="Bull A.T."/>
            <person name="Kalinowski J."/>
            <person name="Ziemert N."/>
        </authorList>
    </citation>
    <scope>NUCLEOTIDE SEQUENCE [LARGE SCALE GENOMIC DNA]</scope>
    <source>
        <strain evidence="7">H5</strain>
    </source>
</reference>
<feature type="transmembrane region" description="Helical" evidence="4">
    <location>
        <begin position="74"/>
        <end position="97"/>
    </location>
</feature>
<dbReference type="Gene3D" id="3.30.565.10">
    <property type="entry name" value="Histidine kinase-like ATPase, C-terminal domain"/>
    <property type="match status" value="1"/>
</dbReference>
<dbReference type="GO" id="GO:0016020">
    <property type="term" value="C:membrane"/>
    <property type="evidence" value="ECO:0007669"/>
    <property type="project" value="InterPro"/>
</dbReference>
<feature type="transmembrane region" description="Helical" evidence="4">
    <location>
        <begin position="109"/>
        <end position="136"/>
    </location>
</feature>
<dbReference type="Gene3D" id="1.20.5.1930">
    <property type="match status" value="1"/>
</dbReference>
<name>A0A229SKL4_9PSEU</name>
<dbReference type="InterPro" id="IPR011712">
    <property type="entry name" value="Sig_transdc_His_kin_sub3_dim/P"/>
</dbReference>
<dbReference type="Proteomes" id="UP000215199">
    <property type="component" value="Unassembled WGS sequence"/>
</dbReference>
<keyword evidence="1" id="KW-0808">Transferase</keyword>
<comment type="caution">
    <text evidence="6">The sequence shown here is derived from an EMBL/GenBank/DDBJ whole genome shotgun (WGS) entry which is preliminary data.</text>
</comment>
<dbReference type="PANTHER" id="PTHR24421">
    <property type="entry name" value="NITRATE/NITRITE SENSOR PROTEIN NARX-RELATED"/>
    <property type="match status" value="1"/>
</dbReference>
<evidence type="ECO:0000313" key="6">
    <source>
        <dbReference type="EMBL" id="OXM59393.1"/>
    </source>
</evidence>
<feature type="transmembrane region" description="Helical" evidence="4">
    <location>
        <begin position="143"/>
        <end position="168"/>
    </location>
</feature>
<feature type="transmembrane region" description="Helical" evidence="4">
    <location>
        <begin position="174"/>
        <end position="197"/>
    </location>
</feature>
<evidence type="ECO:0000313" key="7">
    <source>
        <dbReference type="Proteomes" id="UP000215199"/>
    </source>
</evidence>
<dbReference type="Pfam" id="PF07730">
    <property type="entry name" value="HisKA_3"/>
    <property type="match status" value="1"/>
</dbReference>
<dbReference type="InterPro" id="IPR050482">
    <property type="entry name" value="Sensor_HK_TwoCompSys"/>
</dbReference>
<sequence>MIADARLRETRFRSRHPVTSGKVVPPAPGATADGLPGGGFPARLIFVVHSALCLGIGVLRVLEPLREARSWLSAFAACGYAAALVAVHLAGFCYGPARFRVPALAAQALLGVLPVLQLGAAWSPLGCFFAGSVLLAARPVVSVPVLALVSAGAGLLVAGVGTPVVSVVDGVDGALLTAVGAGAVFGLAWFSGLAARYEVGARKLTSRAIAEERLRFSQDTHDLLGLSLSAITLKIELIRRLVDTEPDRAKTELAELVTISRKALADVRSIAAGSRRFSLAEERRAAAAVLETAGVSVHIGHRLPAHLPEPVATMFATMLREGATNVVRHSKATWCELTVGVTRGEAWLRITNDGVVPGEEPDDDEEHGAGLRNLEDRVGALGGTLTVGPGPDGTHVLRAAVPLQPFLPPRRGARLVPKRLRAIRLRWRSGWRARGSGR</sequence>
<evidence type="ECO:0000256" key="4">
    <source>
        <dbReference type="SAM" id="Phobius"/>
    </source>
</evidence>
<dbReference type="CDD" id="cd16917">
    <property type="entry name" value="HATPase_UhpB-NarQ-NarX-like"/>
    <property type="match status" value="1"/>
</dbReference>
<protein>
    <submittedName>
        <fullName evidence="6">Histidine kinase</fullName>
    </submittedName>
</protein>
<organism evidence="6 7">
    <name type="scientific">Amycolatopsis vastitatis</name>
    <dbReference type="NCBI Taxonomy" id="1905142"/>
    <lineage>
        <taxon>Bacteria</taxon>
        <taxon>Bacillati</taxon>
        <taxon>Actinomycetota</taxon>
        <taxon>Actinomycetes</taxon>
        <taxon>Pseudonocardiales</taxon>
        <taxon>Pseudonocardiaceae</taxon>
        <taxon>Amycolatopsis</taxon>
    </lineage>
</organism>
<keyword evidence="4" id="KW-0812">Transmembrane</keyword>
<evidence type="ECO:0000259" key="5">
    <source>
        <dbReference type="Pfam" id="PF07730"/>
    </source>
</evidence>
<keyword evidence="4" id="KW-0472">Membrane</keyword>
<keyword evidence="4" id="KW-1133">Transmembrane helix</keyword>
<dbReference type="GO" id="GO:0046983">
    <property type="term" value="F:protein dimerization activity"/>
    <property type="evidence" value="ECO:0007669"/>
    <property type="project" value="InterPro"/>
</dbReference>
<evidence type="ECO:0000256" key="3">
    <source>
        <dbReference type="ARBA" id="ARBA00023012"/>
    </source>
</evidence>
<dbReference type="EMBL" id="NMUL01000084">
    <property type="protein sequence ID" value="OXM59393.1"/>
    <property type="molecule type" value="Genomic_DNA"/>
</dbReference>
<gene>
    <name evidence="6" type="ORF">CF165_47980</name>
</gene>
<accession>A0A229SKL4</accession>
<keyword evidence="2 6" id="KW-0418">Kinase</keyword>
<feature type="domain" description="Signal transduction histidine kinase subgroup 3 dimerisation and phosphoacceptor" evidence="5">
    <location>
        <begin position="212"/>
        <end position="274"/>
    </location>
</feature>
<keyword evidence="7" id="KW-1185">Reference proteome</keyword>